<proteinExistence type="predicted"/>
<evidence type="ECO:0000259" key="1">
    <source>
        <dbReference type="Pfam" id="PF13598"/>
    </source>
</evidence>
<dbReference type="NCBIfam" id="TIGR02231">
    <property type="entry name" value="mucoidy inhibitor MuiA family protein"/>
    <property type="match status" value="1"/>
</dbReference>
<dbReference type="InterPro" id="IPR037291">
    <property type="entry name" value="DUF4139"/>
</dbReference>
<dbReference type="Proteomes" id="UP000185207">
    <property type="component" value="Unassembled WGS sequence"/>
</dbReference>
<dbReference type="EMBL" id="FSRK01000001">
    <property type="protein sequence ID" value="SIN97323.1"/>
    <property type="molecule type" value="Genomic_DNA"/>
</dbReference>
<dbReference type="Pfam" id="PF13598">
    <property type="entry name" value="DUF4139"/>
    <property type="match status" value="1"/>
</dbReference>
<feature type="domain" description="DUF4139" evidence="1">
    <location>
        <begin position="220"/>
        <end position="530"/>
    </location>
</feature>
<dbReference type="OrthoDB" id="634585at2"/>
<dbReference type="InterPro" id="IPR011935">
    <property type="entry name" value="CHP02231"/>
</dbReference>
<dbReference type="PANTHER" id="PTHR31005:SF8">
    <property type="entry name" value="DUF4139 DOMAIN-CONTAINING PROTEIN"/>
    <property type="match status" value="1"/>
</dbReference>
<dbReference type="AlphaFoldDB" id="A0A1N6FQ14"/>
<gene>
    <name evidence="3" type="ORF">SAMN05444409_1406</name>
</gene>
<evidence type="ECO:0000259" key="2">
    <source>
        <dbReference type="Pfam" id="PF13600"/>
    </source>
</evidence>
<sequence>MKLKHFLTISFSSIIIIVAAQKPIFSEAKLKSVMLYEQSAELYSNTSLRIPKGSSELVIANIAENIDESSIKIGSKSKISVLTYRFTDDEDFYKIELDKKNPEHKIVLDSISLMEKKIKDLTIQKTSLANSISILDKNQTINSGSTSYSKELEKLIEYYQKKRIDLNLQLDNVDNDISKLNVKLGKLQTKFDLNSKEMENYPKGKLVVQVSSNVDELVNLDIKYSVRDASWRPYYDVLILDINSKTKLLYKALIRQNSGLDWKNVELHLISGFPNVHKNIPNLYDWNLYYQQPVPIMKDEVYYDAKKTAPVTASASVVSAQRMMEEVTVVRASAFQNQLNVGYDLKDLYTILSNNQDNSINLDVNEIPATYTYYTIPKMDKTVFLVAELDNLDKYNLINAEANIIFQDTNVGKTSLNTENTDNKLLLTLGDDRRISIKRDLIKDKTMEKSISSSNKEQQYSYQFTIRNNKNEKIKLRIKDQVPVSTDKQIIISMVNKGGATYDEKTGDLTWDIVLNANETKKIDFSFKVNSLKNKVLLGL</sequence>
<evidence type="ECO:0008006" key="5">
    <source>
        <dbReference type="Google" id="ProtNLM"/>
    </source>
</evidence>
<dbReference type="PANTHER" id="PTHR31005">
    <property type="entry name" value="DUF4139 DOMAIN-CONTAINING PROTEIN"/>
    <property type="match status" value="1"/>
</dbReference>
<feature type="domain" description="DUF4140" evidence="2">
    <location>
        <begin position="33"/>
        <end position="135"/>
    </location>
</feature>
<keyword evidence="4" id="KW-1185">Reference proteome</keyword>
<accession>A0A1N6FQ14</accession>
<evidence type="ECO:0000313" key="3">
    <source>
        <dbReference type="EMBL" id="SIN97323.1"/>
    </source>
</evidence>
<dbReference type="STRING" id="1416779.SAMN05444409_1406"/>
<evidence type="ECO:0000313" key="4">
    <source>
        <dbReference type="Proteomes" id="UP000185207"/>
    </source>
</evidence>
<dbReference type="Pfam" id="PF13600">
    <property type="entry name" value="DUF4140"/>
    <property type="match status" value="1"/>
</dbReference>
<name>A0A1N6FQ14_9FLAO</name>
<dbReference type="RefSeq" id="WP_074234124.1">
    <property type="nucleotide sequence ID" value="NZ_FSRK01000001.1"/>
</dbReference>
<organism evidence="3 4">
    <name type="scientific">Epilithonimonas zeae</name>
    <dbReference type="NCBI Taxonomy" id="1416779"/>
    <lineage>
        <taxon>Bacteria</taxon>
        <taxon>Pseudomonadati</taxon>
        <taxon>Bacteroidota</taxon>
        <taxon>Flavobacteriia</taxon>
        <taxon>Flavobacteriales</taxon>
        <taxon>Weeksellaceae</taxon>
        <taxon>Chryseobacterium group</taxon>
        <taxon>Epilithonimonas</taxon>
    </lineage>
</organism>
<protein>
    <recommendedName>
        <fullName evidence="5">Mucoidy inhibitor MuiA family protein</fullName>
    </recommendedName>
</protein>
<reference evidence="4" key="1">
    <citation type="submission" date="2016-11" db="EMBL/GenBank/DDBJ databases">
        <authorList>
            <person name="Varghese N."/>
            <person name="Submissions S."/>
        </authorList>
    </citation>
    <scope>NUCLEOTIDE SEQUENCE [LARGE SCALE GENOMIC DNA]</scope>
    <source>
        <strain evidence="4">DSM 27623</strain>
    </source>
</reference>
<dbReference type="InterPro" id="IPR025554">
    <property type="entry name" value="DUF4140"/>
</dbReference>